<protein>
    <submittedName>
        <fullName evidence="2">Uncharacterized protein</fullName>
    </submittedName>
</protein>
<keyword evidence="1" id="KW-1185">Reference proteome</keyword>
<dbReference type="WBParaSite" id="Minc3s01913g27154">
    <property type="protein sequence ID" value="Minc3s01913g27154"/>
    <property type="gene ID" value="Minc3s01913g27154"/>
</dbReference>
<dbReference type="Proteomes" id="UP000887563">
    <property type="component" value="Unplaced"/>
</dbReference>
<organism evidence="1 2">
    <name type="scientific">Meloidogyne incognita</name>
    <name type="common">Southern root-knot nematode worm</name>
    <name type="synonym">Oxyuris incognita</name>
    <dbReference type="NCBI Taxonomy" id="6306"/>
    <lineage>
        <taxon>Eukaryota</taxon>
        <taxon>Metazoa</taxon>
        <taxon>Ecdysozoa</taxon>
        <taxon>Nematoda</taxon>
        <taxon>Chromadorea</taxon>
        <taxon>Rhabditida</taxon>
        <taxon>Tylenchina</taxon>
        <taxon>Tylenchomorpha</taxon>
        <taxon>Tylenchoidea</taxon>
        <taxon>Meloidogynidae</taxon>
        <taxon>Meloidogyninae</taxon>
        <taxon>Meloidogyne</taxon>
        <taxon>Meloidogyne incognita group</taxon>
    </lineage>
</organism>
<reference evidence="2" key="1">
    <citation type="submission" date="2022-11" db="UniProtKB">
        <authorList>
            <consortium name="WormBaseParasite"/>
        </authorList>
    </citation>
    <scope>IDENTIFICATION</scope>
</reference>
<evidence type="ECO:0000313" key="1">
    <source>
        <dbReference type="Proteomes" id="UP000887563"/>
    </source>
</evidence>
<name>A0A914MQ69_MELIC</name>
<evidence type="ECO:0000313" key="2">
    <source>
        <dbReference type="WBParaSite" id="Minc3s01913g27154"/>
    </source>
</evidence>
<accession>A0A914MQ69</accession>
<proteinExistence type="predicted"/>
<dbReference type="AlphaFoldDB" id="A0A914MQ69"/>
<sequence>MCSLVIENLQTFSKRFLYSAYFKSLPAGLLTGLSFTPLSSLGCLATPTSTTSACPGTASTRSAAMEISSRAQSVVDFLAKGPVLWSIG</sequence>